<dbReference type="Proteomes" id="UP000827889">
    <property type="component" value="Chromosome 3"/>
</dbReference>
<keyword evidence="4" id="KW-1185">Reference proteome</keyword>
<keyword evidence="1" id="KW-0732">Signal</keyword>
<evidence type="ECO:0000259" key="3">
    <source>
        <dbReference type="PROSITE" id="PS51473"/>
    </source>
</evidence>
<sequence>MCLLGIVEADLLTKRSDSSRLGRIGDGSPGTGGTYQTTLTTLLSSISTTNPLSLSYGFFNASTAVSGASQTFYVFGLCHGDLTAKSCRACLDVLASDISRLCPFQKKALLYTGSCIIRNSDASFFGAVVTDLMYVARTSDNVSSRYTYAAAMTKLREPA</sequence>
<evidence type="ECO:0000313" key="5">
    <source>
        <dbReference type="RefSeq" id="XP_048132223.1"/>
    </source>
</evidence>
<dbReference type="CDD" id="cd23509">
    <property type="entry name" value="Gnk2-like"/>
    <property type="match status" value="1"/>
</dbReference>
<gene>
    <name evidence="5" type="primary">LOC125314304</name>
</gene>
<reference evidence="5" key="1">
    <citation type="submission" date="2025-08" db="UniProtKB">
        <authorList>
            <consortium name="RefSeq"/>
        </authorList>
    </citation>
    <scope>IDENTIFICATION</scope>
    <source>
        <tissue evidence="5">Leaf</tissue>
    </source>
</reference>
<proteinExistence type="predicted"/>
<dbReference type="PROSITE" id="PS51473">
    <property type="entry name" value="GNK2"/>
    <property type="match status" value="1"/>
</dbReference>
<protein>
    <submittedName>
        <fullName evidence="5">Cysteine-rich repeat secretory protein 38-like</fullName>
    </submittedName>
</protein>
<evidence type="ECO:0000313" key="4">
    <source>
        <dbReference type="Proteomes" id="UP000827889"/>
    </source>
</evidence>
<feature type="domain" description="Gnk2-homologous" evidence="3">
    <location>
        <begin position="17"/>
        <end position="124"/>
    </location>
</feature>
<organism evidence="4 5">
    <name type="scientific">Rhodamnia argentea</name>
    <dbReference type="NCBI Taxonomy" id="178133"/>
    <lineage>
        <taxon>Eukaryota</taxon>
        <taxon>Viridiplantae</taxon>
        <taxon>Streptophyta</taxon>
        <taxon>Embryophyta</taxon>
        <taxon>Tracheophyta</taxon>
        <taxon>Spermatophyta</taxon>
        <taxon>Magnoliopsida</taxon>
        <taxon>eudicotyledons</taxon>
        <taxon>Gunneridae</taxon>
        <taxon>Pentapetalae</taxon>
        <taxon>rosids</taxon>
        <taxon>malvids</taxon>
        <taxon>Myrtales</taxon>
        <taxon>Myrtaceae</taxon>
        <taxon>Myrtoideae</taxon>
        <taxon>Myrteae</taxon>
        <taxon>Australasian group</taxon>
        <taxon>Rhodamnia</taxon>
    </lineage>
</organism>
<dbReference type="RefSeq" id="XP_048132223.1">
    <property type="nucleotide sequence ID" value="XM_048276266.1"/>
</dbReference>
<dbReference type="GeneID" id="125314304"/>
<name>A0ABM3H6I9_9MYRT</name>
<dbReference type="PANTHER" id="PTHR32099">
    <property type="entry name" value="CYSTEINE-RICH REPEAT SECRETORY PROTEIN"/>
    <property type="match status" value="1"/>
</dbReference>
<keyword evidence="2" id="KW-0677">Repeat</keyword>
<evidence type="ECO:0000256" key="2">
    <source>
        <dbReference type="ARBA" id="ARBA00022737"/>
    </source>
</evidence>
<dbReference type="Pfam" id="PF01657">
    <property type="entry name" value="Stress-antifung"/>
    <property type="match status" value="1"/>
</dbReference>
<dbReference type="InterPro" id="IPR038408">
    <property type="entry name" value="GNK2_sf"/>
</dbReference>
<dbReference type="Gene3D" id="3.30.430.20">
    <property type="entry name" value="Gnk2 domain, C-X8-C-X2-C motif"/>
    <property type="match status" value="1"/>
</dbReference>
<evidence type="ECO:0000256" key="1">
    <source>
        <dbReference type="ARBA" id="ARBA00022729"/>
    </source>
</evidence>
<dbReference type="PANTHER" id="PTHR32099:SF42">
    <property type="entry name" value="CYSTEINE-RICH RECEPTOR-LIKE PROTEIN KINASE 9-RELATED"/>
    <property type="match status" value="1"/>
</dbReference>
<accession>A0ABM3H6I9</accession>
<dbReference type="InterPro" id="IPR002902">
    <property type="entry name" value="GNK2"/>
</dbReference>